<feature type="region of interest" description="Disordered" evidence="2">
    <location>
        <begin position="287"/>
        <end position="313"/>
    </location>
</feature>
<dbReference type="GO" id="GO:0006355">
    <property type="term" value="P:regulation of DNA-templated transcription"/>
    <property type="evidence" value="ECO:0007669"/>
    <property type="project" value="InterPro"/>
</dbReference>
<dbReference type="OrthoDB" id="3020559at2759"/>
<dbReference type="EMBL" id="JACAZH010000016">
    <property type="protein sequence ID" value="KAF7349416.1"/>
    <property type="molecule type" value="Genomic_DNA"/>
</dbReference>
<organism evidence="4 5">
    <name type="scientific">Mycena sanguinolenta</name>
    <dbReference type="NCBI Taxonomy" id="230812"/>
    <lineage>
        <taxon>Eukaryota</taxon>
        <taxon>Fungi</taxon>
        <taxon>Dikarya</taxon>
        <taxon>Basidiomycota</taxon>
        <taxon>Agaricomycotina</taxon>
        <taxon>Agaricomycetes</taxon>
        <taxon>Agaricomycetidae</taxon>
        <taxon>Agaricales</taxon>
        <taxon>Marasmiineae</taxon>
        <taxon>Mycenaceae</taxon>
        <taxon>Mycena</taxon>
    </lineage>
</organism>
<reference evidence="4" key="1">
    <citation type="submission" date="2020-05" db="EMBL/GenBank/DDBJ databases">
        <title>Mycena genomes resolve the evolution of fungal bioluminescence.</title>
        <authorList>
            <person name="Tsai I.J."/>
        </authorList>
    </citation>
    <scope>NUCLEOTIDE SEQUENCE</scope>
    <source>
        <strain evidence="4">160909Yilan</strain>
    </source>
</reference>
<evidence type="ECO:0000313" key="4">
    <source>
        <dbReference type="EMBL" id="KAF7349416.1"/>
    </source>
</evidence>
<evidence type="ECO:0000313" key="5">
    <source>
        <dbReference type="Proteomes" id="UP000623467"/>
    </source>
</evidence>
<proteinExistence type="predicted"/>
<dbReference type="GO" id="GO:0008270">
    <property type="term" value="F:zinc ion binding"/>
    <property type="evidence" value="ECO:0007669"/>
    <property type="project" value="UniProtKB-KW"/>
</dbReference>
<comment type="caution">
    <text evidence="4">The sequence shown here is derived from an EMBL/GenBank/DDBJ whole genome shotgun (WGS) entry which is preliminary data.</text>
</comment>
<dbReference type="SMART" id="SM00401">
    <property type="entry name" value="ZnF_GATA"/>
    <property type="match status" value="1"/>
</dbReference>
<dbReference type="SUPFAM" id="SSF57716">
    <property type="entry name" value="Glucocorticoid receptor-like (DNA-binding domain)"/>
    <property type="match status" value="1"/>
</dbReference>
<dbReference type="GO" id="GO:0043565">
    <property type="term" value="F:sequence-specific DNA binding"/>
    <property type="evidence" value="ECO:0007669"/>
    <property type="project" value="InterPro"/>
</dbReference>
<feature type="domain" description="GATA-type" evidence="3">
    <location>
        <begin position="237"/>
        <end position="296"/>
    </location>
</feature>
<feature type="compositionally biased region" description="Basic and acidic residues" evidence="2">
    <location>
        <begin position="160"/>
        <end position="169"/>
    </location>
</feature>
<keyword evidence="1" id="KW-0479">Metal-binding</keyword>
<feature type="compositionally biased region" description="Low complexity" evidence="2">
    <location>
        <begin position="182"/>
        <end position="196"/>
    </location>
</feature>
<keyword evidence="5" id="KW-1185">Reference proteome</keyword>
<evidence type="ECO:0000256" key="1">
    <source>
        <dbReference type="PROSITE-ProRule" id="PRU00094"/>
    </source>
</evidence>
<dbReference type="CDD" id="cd00202">
    <property type="entry name" value="ZnF_GATA"/>
    <property type="match status" value="1"/>
</dbReference>
<keyword evidence="1" id="KW-0863">Zinc-finger</keyword>
<sequence>MDDGLRNFNSATHSHDSALLPPWQYNSTSTAGASFHAGSVPSDTAPWQSGQSASTWSQNAIDASPWIASVDALANGVDTISAAVLQLVEFHERNQLDNFPSDLLEFSLRNGYLAPDDLLAAIDWERLRSLAASRVFPPRSSNPLGHLEGYELPNQTTPRDPSRVDHSDGAELLPFPLDEMPTTSSSTASSSLLTPRPRTPPHPATQSIEPGVHPSTEYYEQPLAQTPHTGAIVDGGGSSRRRCFDCGEENDPKQWWKHPEIPGDLCNSCGQHRKKYGRPRSPRLIERGKERANRKRTRAMPTHPKHLPKTVEI</sequence>
<dbReference type="PROSITE" id="PS50114">
    <property type="entry name" value="GATA_ZN_FINGER_2"/>
    <property type="match status" value="1"/>
</dbReference>
<feature type="region of interest" description="Disordered" evidence="2">
    <location>
        <begin position="138"/>
        <end position="214"/>
    </location>
</feature>
<evidence type="ECO:0000256" key="2">
    <source>
        <dbReference type="SAM" id="MobiDB-lite"/>
    </source>
</evidence>
<dbReference type="Proteomes" id="UP000623467">
    <property type="component" value="Unassembled WGS sequence"/>
</dbReference>
<protein>
    <recommendedName>
        <fullName evidence="3">GATA-type domain-containing protein</fullName>
    </recommendedName>
</protein>
<keyword evidence="1" id="KW-0862">Zinc</keyword>
<evidence type="ECO:0000259" key="3">
    <source>
        <dbReference type="PROSITE" id="PS50114"/>
    </source>
</evidence>
<dbReference type="AlphaFoldDB" id="A0A8H6XZU6"/>
<dbReference type="InterPro" id="IPR000679">
    <property type="entry name" value="Znf_GATA"/>
</dbReference>
<dbReference type="Gene3D" id="3.30.50.10">
    <property type="entry name" value="Erythroid Transcription Factor GATA-1, subunit A"/>
    <property type="match status" value="1"/>
</dbReference>
<gene>
    <name evidence="4" type="ORF">MSAN_01731500</name>
</gene>
<name>A0A8H6XZU6_9AGAR</name>
<feature type="compositionally biased region" description="Basic residues" evidence="2">
    <location>
        <begin position="292"/>
        <end position="313"/>
    </location>
</feature>
<accession>A0A8H6XZU6</accession>
<dbReference type="InterPro" id="IPR013088">
    <property type="entry name" value="Znf_NHR/GATA"/>
</dbReference>